<reference evidence="3 4" key="2">
    <citation type="journal article" date="2008" name="Bioinformatics">
        <title>Assembly reconciliation.</title>
        <authorList>
            <person name="Zimin A.V."/>
            <person name="Smith D.R."/>
            <person name="Sutton G."/>
            <person name="Yorke J.A."/>
        </authorList>
    </citation>
    <scope>NUCLEOTIDE SEQUENCE [LARGE SCALE GENOMIC DNA]</scope>
    <source>
        <strain evidence="3 4">TSC#14021-0224.01</strain>
    </source>
</reference>
<feature type="compositionally biased region" description="Basic and acidic residues" evidence="2">
    <location>
        <begin position="771"/>
        <end position="790"/>
    </location>
</feature>
<evidence type="ECO:0000313" key="4">
    <source>
        <dbReference type="Proteomes" id="UP000008711"/>
    </source>
</evidence>
<gene>
    <name evidence="3" type="primary">Dere\GG12961</name>
    <name evidence="3" type="ORF">Dere_GG12961</name>
</gene>
<keyword evidence="4" id="KW-1185">Reference proteome</keyword>
<feature type="compositionally biased region" description="Polar residues" evidence="2">
    <location>
        <begin position="907"/>
        <end position="917"/>
    </location>
</feature>
<protein>
    <submittedName>
        <fullName evidence="3">GG12961</fullName>
    </submittedName>
</protein>
<reference evidence="3 4" key="1">
    <citation type="journal article" date="2007" name="Nature">
        <title>Evolution of genes and genomes on the Drosophila phylogeny.</title>
        <authorList>
            <consortium name="Drosophila 12 Genomes Consortium"/>
            <person name="Clark A.G."/>
            <person name="Eisen M.B."/>
            <person name="Smith D.R."/>
            <person name="Bergman C.M."/>
            <person name="Oliver B."/>
            <person name="Markow T.A."/>
            <person name="Kaufman T.C."/>
            <person name="Kellis M."/>
            <person name="Gelbart W."/>
            <person name="Iyer V.N."/>
            <person name="Pollard D.A."/>
            <person name="Sackton T.B."/>
            <person name="Larracuente A.M."/>
            <person name="Singh N.D."/>
            <person name="Abad J.P."/>
            <person name="Abt D.N."/>
            <person name="Adryan B."/>
            <person name="Aguade M."/>
            <person name="Akashi H."/>
            <person name="Anderson W.W."/>
            <person name="Aquadro C.F."/>
            <person name="Ardell D.H."/>
            <person name="Arguello R."/>
            <person name="Artieri C.G."/>
            <person name="Barbash D.A."/>
            <person name="Barker D."/>
            <person name="Barsanti P."/>
            <person name="Batterham P."/>
            <person name="Batzoglou S."/>
            <person name="Begun D."/>
            <person name="Bhutkar A."/>
            <person name="Blanco E."/>
            <person name="Bosak S.A."/>
            <person name="Bradley R.K."/>
            <person name="Brand A.D."/>
            <person name="Brent M.R."/>
            <person name="Brooks A.N."/>
            <person name="Brown R.H."/>
            <person name="Butlin R.K."/>
            <person name="Caggese C."/>
            <person name="Calvi B.R."/>
            <person name="Bernardo de Carvalho A."/>
            <person name="Caspi A."/>
            <person name="Castrezana S."/>
            <person name="Celniker S.E."/>
            <person name="Chang J.L."/>
            <person name="Chapple C."/>
            <person name="Chatterji S."/>
            <person name="Chinwalla A."/>
            <person name="Civetta A."/>
            <person name="Clifton S.W."/>
            <person name="Comeron J.M."/>
            <person name="Costello J.C."/>
            <person name="Coyne J.A."/>
            <person name="Daub J."/>
            <person name="David R.G."/>
            <person name="Delcher A.L."/>
            <person name="Delehaunty K."/>
            <person name="Do C.B."/>
            <person name="Ebling H."/>
            <person name="Edwards K."/>
            <person name="Eickbush T."/>
            <person name="Evans J.D."/>
            <person name="Filipski A."/>
            <person name="Findeiss S."/>
            <person name="Freyhult E."/>
            <person name="Fulton L."/>
            <person name="Fulton R."/>
            <person name="Garcia A.C."/>
            <person name="Gardiner A."/>
            <person name="Garfield D.A."/>
            <person name="Garvin B.E."/>
            <person name="Gibson G."/>
            <person name="Gilbert D."/>
            <person name="Gnerre S."/>
            <person name="Godfrey J."/>
            <person name="Good R."/>
            <person name="Gotea V."/>
            <person name="Gravely B."/>
            <person name="Greenberg A.J."/>
            <person name="Griffiths-Jones S."/>
            <person name="Gross S."/>
            <person name="Guigo R."/>
            <person name="Gustafson E.A."/>
            <person name="Haerty W."/>
            <person name="Hahn M.W."/>
            <person name="Halligan D.L."/>
            <person name="Halpern A.L."/>
            <person name="Halter G.M."/>
            <person name="Han M.V."/>
            <person name="Heger A."/>
            <person name="Hillier L."/>
            <person name="Hinrichs A.S."/>
            <person name="Holmes I."/>
            <person name="Hoskins R.A."/>
            <person name="Hubisz M.J."/>
            <person name="Hultmark D."/>
            <person name="Huntley M.A."/>
            <person name="Jaffe D.B."/>
            <person name="Jagadeeshan S."/>
            <person name="Jeck W.R."/>
            <person name="Johnson J."/>
            <person name="Jones C.D."/>
            <person name="Jordan W.C."/>
            <person name="Karpen G.H."/>
            <person name="Kataoka E."/>
            <person name="Keightley P.D."/>
            <person name="Kheradpour P."/>
            <person name="Kirkness E.F."/>
            <person name="Koerich L.B."/>
            <person name="Kristiansen K."/>
            <person name="Kudrna D."/>
            <person name="Kulathinal R.J."/>
            <person name="Kumar S."/>
            <person name="Kwok R."/>
            <person name="Lander E."/>
            <person name="Langley C.H."/>
            <person name="Lapoint R."/>
            <person name="Lazzaro B.P."/>
            <person name="Lee S.J."/>
            <person name="Levesque L."/>
            <person name="Li R."/>
            <person name="Lin C.F."/>
            <person name="Lin M.F."/>
            <person name="Lindblad-Toh K."/>
            <person name="Llopart A."/>
            <person name="Long M."/>
            <person name="Low L."/>
            <person name="Lozovsky E."/>
            <person name="Lu J."/>
            <person name="Luo M."/>
            <person name="Machado C.A."/>
            <person name="Makalowski W."/>
            <person name="Marzo M."/>
            <person name="Matsuda M."/>
            <person name="Matzkin L."/>
            <person name="McAllister B."/>
            <person name="McBride C.S."/>
            <person name="McKernan B."/>
            <person name="McKernan K."/>
            <person name="Mendez-Lago M."/>
            <person name="Minx P."/>
            <person name="Mollenhauer M.U."/>
            <person name="Montooth K."/>
            <person name="Mount S.M."/>
            <person name="Mu X."/>
            <person name="Myers E."/>
            <person name="Negre B."/>
            <person name="Newfeld S."/>
            <person name="Nielsen R."/>
            <person name="Noor M.A."/>
            <person name="O'Grady P."/>
            <person name="Pachter L."/>
            <person name="Papaceit M."/>
            <person name="Parisi M.J."/>
            <person name="Parisi M."/>
            <person name="Parts L."/>
            <person name="Pedersen J.S."/>
            <person name="Pesole G."/>
            <person name="Phillippy A.M."/>
            <person name="Ponting C.P."/>
            <person name="Pop M."/>
            <person name="Porcelli D."/>
            <person name="Powell J.R."/>
            <person name="Prohaska S."/>
            <person name="Pruitt K."/>
            <person name="Puig M."/>
            <person name="Quesneville H."/>
            <person name="Ram K.R."/>
            <person name="Rand D."/>
            <person name="Rasmussen M.D."/>
            <person name="Reed L.K."/>
            <person name="Reenan R."/>
            <person name="Reily A."/>
            <person name="Remington K.A."/>
            <person name="Rieger T.T."/>
            <person name="Ritchie M.G."/>
            <person name="Robin C."/>
            <person name="Rogers Y.H."/>
            <person name="Rohde C."/>
            <person name="Rozas J."/>
            <person name="Rubenfield M.J."/>
            <person name="Ruiz A."/>
            <person name="Russo S."/>
            <person name="Salzberg S.L."/>
            <person name="Sanchez-Gracia A."/>
            <person name="Saranga D.J."/>
            <person name="Sato H."/>
            <person name="Schaeffer S.W."/>
            <person name="Schatz M.C."/>
            <person name="Schlenke T."/>
            <person name="Schwartz R."/>
            <person name="Segarra C."/>
            <person name="Singh R.S."/>
            <person name="Sirot L."/>
            <person name="Sirota M."/>
            <person name="Sisneros N.B."/>
            <person name="Smith C.D."/>
            <person name="Smith T.F."/>
            <person name="Spieth J."/>
            <person name="Stage D.E."/>
            <person name="Stark A."/>
            <person name="Stephan W."/>
            <person name="Strausberg R.L."/>
            <person name="Strempel S."/>
            <person name="Sturgill D."/>
            <person name="Sutton G."/>
            <person name="Sutton G.G."/>
            <person name="Tao W."/>
            <person name="Teichmann S."/>
            <person name="Tobari Y.N."/>
            <person name="Tomimura Y."/>
            <person name="Tsolas J.M."/>
            <person name="Valente V.L."/>
            <person name="Venter E."/>
            <person name="Venter J.C."/>
            <person name="Vicario S."/>
            <person name="Vieira F.G."/>
            <person name="Vilella A.J."/>
            <person name="Villasante A."/>
            <person name="Walenz B."/>
            <person name="Wang J."/>
            <person name="Wasserman M."/>
            <person name="Watts T."/>
            <person name="Wilson D."/>
            <person name="Wilson R.K."/>
            <person name="Wing R.A."/>
            <person name="Wolfner M.F."/>
            <person name="Wong A."/>
            <person name="Wong G.K."/>
            <person name="Wu C.I."/>
            <person name="Wu G."/>
            <person name="Yamamoto D."/>
            <person name="Yang H.P."/>
            <person name="Yang S.P."/>
            <person name="Yorke J.A."/>
            <person name="Yoshida K."/>
            <person name="Zdobnov E."/>
            <person name="Zhang P."/>
            <person name="Zhang Y."/>
            <person name="Zimin A.V."/>
            <person name="Baldwin J."/>
            <person name="Abdouelleil A."/>
            <person name="Abdulkadir J."/>
            <person name="Abebe A."/>
            <person name="Abera B."/>
            <person name="Abreu J."/>
            <person name="Acer S.C."/>
            <person name="Aftuck L."/>
            <person name="Alexander A."/>
            <person name="An P."/>
            <person name="Anderson E."/>
            <person name="Anderson S."/>
            <person name="Arachi H."/>
            <person name="Azer M."/>
            <person name="Bachantsang P."/>
            <person name="Barry A."/>
            <person name="Bayul T."/>
            <person name="Berlin A."/>
            <person name="Bessette D."/>
            <person name="Bloom T."/>
            <person name="Blye J."/>
            <person name="Boguslavskiy L."/>
            <person name="Bonnet C."/>
            <person name="Boukhgalter B."/>
            <person name="Bourzgui I."/>
            <person name="Brown A."/>
            <person name="Cahill P."/>
            <person name="Channer S."/>
            <person name="Cheshatsang Y."/>
            <person name="Chuda L."/>
            <person name="Citroen M."/>
            <person name="Collymore A."/>
            <person name="Cooke P."/>
            <person name="Costello M."/>
            <person name="D'Aco K."/>
            <person name="Daza R."/>
            <person name="De Haan G."/>
            <person name="DeGray S."/>
            <person name="DeMaso C."/>
            <person name="Dhargay N."/>
            <person name="Dooley K."/>
            <person name="Dooley E."/>
            <person name="Doricent M."/>
            <person name="Dorje P."/>
            <person name="Dorjee K."/>
            <person name="Dupes A."/>
            <person name="Elong R."/>
            <person name="Falk J."/>
            <person name="Farina A."/>
            <person name="Faro S."/>
            <person name="Ferguson D."/>
            <person name="Fisher S."/>
            <person name="Foley C.D."/>
            <person name="Franke A."/>
            <person name="Friedrich D."/>
            <person name="Gadbois L."/>
            <person name="Gearin G."/>
            <person name="Gearin C.R."/>
            <person name="Giannoukos G."/>
            <person name="Goode T."/>
            <person name="Graham J."/>
            <person name="Grandbois E."/>
            <person name="Grewal S."/>
            <person name="Gyaltsen K."/>
            <person name="Hafez N."/>
            <person name="Hagos B."/>
            <person name="Hall J."/>
            <person name="Henson C."/>
            <person name="Hollinger A."/>
            <person name="Honan T."/>
            <person name="Huard M.D."/>
            <person name="Hughes L."/>
            <person name="Hurhula B."/>
            <person name="Husby M.E."/>
            <person name="Kamat A."/>
            <person name="Kanga B."/>
            <person name="Kashin S."/>
            <person name="Khazanovich D."/>
            <person name="Kisner P."/>
            <person name="Lance K."/>
            <person name="Lara M."/>
            <person name="Lee W."/>
            <person name="Lennon N."/>
            <person name="Letendre F."/>
            <person name="LeVine R."/>
            <person name="Lipovsky A."/>
            <person name="Liu X."/>
            <person name="Liu J."/>
            <person name="Liu S."/>
            <person name="Lokyitsang T."/>
            <person name="Lokyitsang Y."/>
            <person name="Lubonja R."/>
            <person name="Lui A."/>
            <person name="MacDonald P."/>
            <person name="Magnisalis V."/>
            <person name="Maru K."/>
            <person name="Matthews C."/>
            <person name="McCusker W."/>
            <person name="McDonough S."/>
            <person name="Mehta T."/>
            <person name="Meldrim J."/>
            <person name="Meneus L."/>
            <person name="Mihai O."/>
            <person name="Mihalev A."/>
            <person name="Mihova T."/>
            <person name="Mittelman R."/>
            <person name="Mlenga V."/>
            <person name="Montmayeur A."/>
            <person name="Mulrain L."/>
            <person name="Navidi A."/>
            <person name="Naylor J."/>
            <person name="Negash T."/>
            <person name="Nguyen T."/>
            <person name="Nguyen N."/>
            <person name="Nicol R."/>
            <person name="Norbu C."/>
            <person name="Norbu N."/>
            <person name="Novod N."/>
            <person name="O'Neill B."/>
            <person name="Osman S."/>
            <person name="Markiewicz E."/>
            <person name="Oyono O.L."/>
            <person name="Patti C."/>
            <person name="Phunkhang P."/>
            <person name="Pierre F."/>
            <person name="Priest M."/>
            <person name="Raghuraman S."/>
            <person name="Rege F."/>
            <person name="Reyes R."/>
            <person name="Rise C."/>
            <person name="Rogov P."/>
            <person name="Ross K."/>
            <person name="Ryan E."/>
            <person name="Settipalli S."/>
            <person name="Shea T."/>
            <person name="Sherpa N."/>
            <person name="Shi L."/>
            <person name="Shih D."/>
            <person name="Sparrow T."/>
            <person name="Spaulding J."/>
            <person name="Stalker J."/>
            <person name="Stange-Thomann N."/>
            <person name="Stavropoulos S."/>
            <person name="Stone C."/>
            <person name="Strader C."/>
            <person name="Tesfaye S."/>
            <person name="Thomson T."/>
            <person name="Thoulutsang Y."/>
            <person name="Thoulutsang D."/>
            <person name="Topham K."/>
            <person name="Topping I."/>
            <person name="Tsamla T."/>
            <person name="Vassiliev H."/>
            <person name="Vo A."/>
            <person name="Wangchuk T."/>
            <person name="Wangdi T."/>
            <person name="Weiand M."/>
            <person name="Wilkinson J."/>
            <person name="Wilson A."/>
            <person name="Yadav S."/>
            <person name="Young G."/>
            <person name="Yu Q."/>
            <person name="Zembek L."/>
            <person name="Zhong D."/>
            <person name="Zimmer A."/>
            <person name="Zwirko Z."/>
            <person name="Jaffe D.B."/>
            <person name="Alvarez P."/>
            <person name="Brockman W."/>
            <person name="Butler J."/>
            <person name="Chin C."/>
            <person name="Gnerre S."/>
            <person name="Grabherr M."/>
            <person name="Kleber M."/>
            <person name="Mauceli E."/>
            <person name="MacCallum I."/>
        </authorList>
    </citation>
    <scope>NUCLEOTIDE SEQUENCE [LARGE SCALE GENOMIC DNA]</scope>
    <source>
        <strain evidence="3 4">TSC#14021-0224.01</strain>
    </source>
</reference>
<dbReference type="KEGG" id="der:6552555"/>
<feature type="compositionally biased region" description="Basic and acidic residues" evidence="2">
    <location>
        <begin position="846"/>
        <end position="856"/>
    </location>
</feature>
<feature type="region of interest" description="Disordered" evidence="2">
    <location>
        <begin position="452"/>
        <end position="491"/>
    </location>
</feature>
<feature type="region of interest" description="Disordered" evidence="2">
    <location>
        <begin position="771"/>
        <end position="868"/>
    </location>
</feature>
<dbReference type="EMBL" id="CH954181">
    <property type="protein sequence ID" value="EDV47921.1"/>
    <property type="molecule type" value="Genomic_DNA"/>
</dbReference>
<feature type="compositionally biased region" description="Basic and acidic residues" evidence="2">
    <location>
        <begin position="889"/>
        <end position="906"/>
    </location>
</feature>
<dbReference type="eggNOG" id="ENOG502RTNH">
    <property type="taxonomic scope" value="Eukaryota"/>
</dbReference>
<dbReference type="OrthoDB" id="7870181at2759"/>
<dbReference type="HOGENOM" id="CLU_005147_0_0_1"/>
<evidence type="ECO:0000256" key="2">
    <source>
        <dbReference type="SAM" id="MobiDB-lite"/>
    </source>
</evidence>
<proteinExistence type="predicted"/>
<feature type="compositionally biased region" description="Basic and acidic residues" evidence="2">
    <location>
        <begin position="799"/>
        <end position="835"/>
    </location>
</feature>
<feature type="region of interest" description="Disordered" evidence="2">
    <location>
        <begin position="883"/>
        <end position="917"/>
    </location>
</feature>
<dbReference type="OMA" id="SKSRAIW"/>
<feature type="compositionally biased region" description="Basic and acidic residues" evidence="2">
    <location>
        <begin position="415"/>
        <end position="435"/>
    </location>
</feature>
<evidence type="ECO:0000256" key="1">
    <source>
        <dbReference type="SAM" id="Coils"/>
    </source>
</evidence>
<evidence type="ECO:0000313" key="3">
    <source>
        <dbReference type="EMBL" id="EDV47921.1"/>
    </source>
</evidence>
<dbReference type="Proteomes" id="UP000008711">
    <property type="component" value="Unassembled WGS sequence"/>
</dbReference>
<feature type="coiled-coil region" evidence="1">
    <location>
        <begin position="937"/>
        <end position="964"/>
    </location>
</feature>
<keyword evidence="1" id="KW-0175">Coiled coil</keyword>
<feature type="compositionally biased region" description="Basic and acidic residues" evidence="2">
    <location>
        <begin position="384"/>
        <end position="393"/>
    </location>
</feature>
<dbReference type="PhylomeDB" id="B3P2H1"/>
<sequence length="1403" mass="168914">MANAKISDEIKRGKKKRLEDLLERTYRQKVRIVRGLTARQASATDFELCAKWIKVFRRATKKERRAKDYLVELILRQLRQTGHLSLPFTDLANCSLDLRLLLDEEGRQHLRRFSPRQLVAPMPSSSSLARRPLKSTSFEWRRRVRHLDHLEDRYWRKEQEVCESLQHTPTKCLKPELPPSVSRPRKRVKTVGVQADVAVVSPRAERDLCERERKQCEILKRRERDRVQRQLREQERERQRTLQAEQQMLERQGLEKARQLRDRRLREQQLKVKERRDHERHLLLKKREERRLQEQRLWAQRRPSTSSSQDVKIQQRAILESKQEARHDHEHDPRYLPQATTAVPVDTGTTQSARRMQQLHLRAENIKRKVLAYEQLKKYHRERARAERERLDGNAEGNGQKQQHEKSMNVQINATERKGLKERNAEQELETDQRKEFKEKRKNILNRIRKRQEKEEFERRNCPKAENDSKENDKIDRRDQKNREEFERKRERDAKILKERQERAEFERKVWKKLETERREREEFERNRQEELRILKERQENEEFERRELEKKLDADLKQKEELERQREDKRKELRDKELERKIFEKLEADRKIREEFERQRQEELKNLRERQEKEEFERKELEKKLEAEQKQKEDIKKLREEDLKCLKSLQSREEFERQVLEKLEAERKEREAFEKKTCEEREREENKIEELKKKFKDLQERDAEWNEQRLNRELEKKEQECERITREEERLKEEMLLEKLKRSTVEREVRERKKREDDLQREQILREWLQKQEQQEDREREEREKREEIIMESITADGNKHREQEEAEKKAREELDRLPRQRQEVQKLEKENPKKVNGQKNVWTRYEEERDRRYPESPNQEEMEGDSRIQERHMVSRLGVHKGGVGHLGKEKDQKRVASERKSKSWMENGSVENSPEVTMELGLTGRDVTNVHRSCQQLEGSYENARVRLKKLHERNNRIIEEVQGKFQVLEKMRLEAGKLEARNPLSTRYPLRSLNKLQSKKDAQRPPSSSHEYFQKRSQKTRSERWARFIESEEESAAEDLPGQGRNCVVLSSSGSDTLPDPCYSLVGRYCPLTKTYTVEHQTPPPIRNQDSAQREAYGSYVLNRVADWRKTSPSFHSTDEAEPGDERGRWGGKPSGIGLTYCTRTGRKRFPRIKRSDINPDSCGLKEDRVQQRRVFGQLLSQARTFGCCPEILSAENCLLEKKLARAKNKYIQESVLRVSRYVIRVFQNDNAIESSEEENESLENRELEQIYLQETDATLLIPRPIFKTLMLTLLTSNESISPYLSEKITNLEVQLTAYLKKISSHAFARGARALRRKVKHLVDQQRQLQSRRLAEICRDSEEQTFGLWRRLARSSDSFRGIRDLFRNCCDLRDPMSCVALQNIERLYREWKDQRFAVD</sequence>
<feature type="region of interest" description="Disordered" evidence="2">
    <location>
        <begin position="383"/>
        <end position="435"/>
    </location>
</feature>
<accession>B3P2H1</accession>
<name>B3P2H1_DROER</name>
<organism evidence="3 4">
    <name type="scientific">Drosophila erecta</name>
    <name type="common">Fruit fly</name>
    <dbReference type="NCBI Taxonomy" id="7220"/>
    <lineage>
        <taxon>Eukaryota</taxon>
        <taxon>Metazoa</taxon>
        <taxon>Ecdysozoa</taxon>
        <taxon>Arthropoda</taxon>
        <taxon>Hexapoda</taxon>
        <taxon>Insecta</taxon>
        <taxon>Pterygota</taxon>
        <taxon>Neoptera</taxon>
        <taxon>Endopterygota</taxon>
        <taxon>Diptera</taxon>
        <taxon>Brachycera</taxon>
        <taxon>Muscomorpha</taxon>
        <taxon>Ephydroidea</taxon>
        <taxon>Drosophilidae</taxon>
        <taxon>Drosophila</taxon>
        <taxon>Sophophora</taxon>
    </lineage>
</organism>
<feature type="region of interest" description="Disordered" evidence="2">
    <location>
        <begin position="996"/>
        <end position="1022"/>
    </location>
</feature>
<feature type="coiled-coil region" evidence="1">
    <location>
        <begin position="217"/>
        <end position="252"/>
    </location>
</feature>